<dbReference type="AlphaFoldDB" id="A0A9N9BUB6"/>
<gene>
    <name evidence="1" type="ORF">DERYTH_LOCUS6706</name>
</gene>
<keyword evidence="2" id="KW-1185">Reference proteome</keyword>
<reference evidence="1" key="1">
    <citation type="submission" date="2021-06" db="EMBL/GenBank/DDBJ databases">
        <authorList>
            <person name="Kallberg Y."/>
            <person name="Tangrot J."/>
            <person name="Rosling A."/>
        </authorList>
    </citation>
    <scope>NUCLEOTIDE SEQUENCE</scope>
    <source>
        <strain evidence="1">MA453B</strain>
    </source>
</reference>
<sequence>MEPCKQKFDIEIAIFLDTFLDHVEATDDNESNKYIAYQVIDFISKADEYTYVYHTYIDKQQETEPRLPQFEYEASILITIKQSHNNKDFVQITSAQIIWPQARIQLCYWHMFRAIKKKLASNGITYPIYNTKETHMTCPIVDPTW</sequence>
<proteinExistence type="predicted"/>
<protein>
    <submittedName>
        <fullName evidence="1">8237_t:CDS:1</fullName>
    </submittedName>
</protein>
<evidence type="ECO:0000313" key="1">
    <source>
        <dbReference type="EMBL" id="CAG8581378.1"/>
    </source>
</evidence>
<evidence type="ECO:0000313" key="2">
    <source>
        <dbReference type="Proteomes" id="UP000789405"/>
    </source>
</evidence>
<dbReference type="OrthoDB" id="2441782at2759"/>
<accession>A0A9N9BUB6</accession>
<name>A0A9N9BUB6_9GLOM</name>
<dbReference type="EMBL" id="CAJVPY010003100">
    <property type="protein sequence ID" value="CAG8581378.1"/>
    <property type="molecule type" value="Genomic_DNA"/>
</dbReference>
<organism evidence="1 2">
    <name type="scientific">Dentiscutata erythropus</name>
    <dbReference type="NCBI Taxonomy" id="1348616"/>
    <lineage>
        <taxon>Eukaryota</taxon>
        <taxon>Fungi</taxon>
        <taxon>Fungi incertae sedis</taxon>
        <taxon>Mucoromycota</taxon>
        <taxon>Glomeromycotina</taxon>
        <taxon>Glomeromycetes</taxon>
        <taxon>Diversisporales</taxon>
        <taxon>Gigasporaceae</taxon>
        <taxon>Dentiscutata</taxon>
    </lineage>
</organism>
<dbReference type="Proteomes" id="UP000789405">
    <property type="component" value="Unassembled WGS sequence"/>
</dbReference>
<comment type="caution">
    <text evidence="1">The sequence shown here is derived from an EMBL/GenBank/DDBJ whole genome shotgun (WGS) entry which is preliminary data.</text>
</comment>